<protein>
    <recommendedName>
        <fullName evidence="1">ArnR1-like winged helix-turn-helix domain-containing protein</fullName>
    </recommendedName>
</protein>
<dbReference type="AlphaFoldDB" id="A0AA37BQI1"/>
<dbReference type="EMBL" id="BMNY01000001">
    <property type="protein sequence ID" value="GGM70000.1"/>
    <property type="molecule type" value="Genomic_DNA"/>
</dbReference>
<dbReference type="Gene3D" id="1.10.10.10">
    <property type="entry name" value="Winged helix-like DNA-binding domain superfamily/Winged helix DNA-binding domain"/>
    <property type="match status" value="1"/>
</dbReference>
<dbReference type="Proteomes" id="UP000632195">
    <property type="component" value="Unassembled WGS sequence"/>
</dbReference>
<evidence type="ECO:0000259" key="1">
    <source>
        <dbReference type="Pfam" id="PF14947"/>
    </source>
</evidence>
<gene>
    <name evidence="2" type="ORF">GCM10007108_05120</name>
</gene>
<evidence type="ECO:0000313" key="3">
    <source>
        <dbReference type="Proteomes" id="UP000632195"/>
    </source>
</evidence>
<reference evidence="2" key="1">
    <citation type="journal article" date="2014" name="Int. J. Syst. Evol. Microbiol.">
        <title>Complete genome sequence of Corynebacterium casei LMG S-19264T (=DSM 44701T), isolated from a smear-ripened cheese.</title>
        <authorList>
            <consortium name="US DOE Joint Genome Institute (JGI-PGF)"/>
            <person name="Walter F."/>
            <person name="Albersmeier A."/>
            <person name="Kalinowski J."/>
            <person name="Ruckert C."/>
        </authorList>
    </citation>
    <scope>NUCLEOTIDE SEQUENCE</scope>
    <source>
        <strain evidence="2">JCM 13583</strain>
    </source>
</reference>
<dbReference type="InterPro" id="IPR036388">
    <property type="entry name" value="WH-like_DNA-bd_sf"/>
</dbReference>
<comment type="caution">
    <text evidence="2">The sequence shown here is derived from an EMBL/GenBank/DDBJ whole genome shotgun (WGS) entry which is preliminary data.</text>
</comment>
<reference evidence="2" key="2">
    <citation type="submission" date="2022-09" db="EMBL/GenBank/DDBJ databases">
        <authorList>
            <person name="Sun Q."/>
            <person name="Ohkuma M."/>
        </authorList>
    </citation>
    <scope>NUCLEOTIDE SEQUENCE</scope>
    <source>
        <strain evidence="2">JCM 13583</strain>
    </source>
</reference>
<proteinExistence type="predicted"/>
<sequence length="182" mass="20608">MGNVRIRFRLVLESGGQCKMLFQELTGNKQDRLAQITTAIMLNSMGGGARFCLVARKHISHEERSIIKSNGIVLASKIGIIPNDGDVVWLFGSENRSKLKRRQRAEIVQEILSLLCDHPCRITEIVRKCNLNYESALSMLERLKQRDMVRITEDGGVKRVNITEKGITTLNQMLSGRFDFFG</sequence>
<name>A0AA37BQI1_9ARCH</name>
<dbReference type="SUPFAM" id="SSF46785">
    <property type="entry name" value="Winged helix' DNA-binding domain"/>
    <property type="match status" value="1"/>
</dbReference>
<keyword evidence="3" id="KW-1185">Reference proteome</keyword>
<dbReference type="InterPro" id="IPR036390">
    <property type="entry name" value="WH_DNA-bd_sf"/>
</dbReference>
<feature type="domain" description="ArnR1-like winged helix-turn-helix" evidence="1">
    <location>
        <begin position="101"/>
        <end position="173"/>
    </location>
</feature>
<dbReference type="Pfam" id="PF14947">
    <property type="entry name" value="HTH_45"/>
    <property type="match status" value="1"/>
</dbReference>
<dbReference type="InterPro" id="IPR038723">
    <property type="entry name" value="ArnR1-like_HTH"/>
</dbReference>
<accession>A0AA37BQI1</accession>
<evidence type="ECO:0000313" key="2">
    <source>
        <dbReference type="EMBL" id="GGM70000.1"/>
    </source>
</evidence>
<organism evidence="2 3">
    <name type="scientific">Thermogymnomonas acidicola</name>
    <dbReference type="NCBI Taxonomy" id="399579"/>
    <lineage>
        <taxon>Archaea</taxon>
        <taxon>Methanobacteriati</taxon>
        <taxon>Thermoplasmatota</taxon>
        <taxon>Thermoplasmata</taxon>
        <taxon>Thermoplasmatales</taxon>
        <taxon>Thermogymnomonas</taxon>
    </lineage>
</organism>